<accession>A0ABY7Q4D0</accession>
<gene>
    <name evidence="2" type="ORF">O1G21_16975</name>
</gene>
<dbReference type="Proteomes" id="UP001212821">
    <property type="component" value="Chromosome"/>
</dbReference>
<name>A0ABY7Q4D0_9ACTN</name>
<evidence type="ECO:0000313" key="3">
    <source>
        <dbReference type="Proteomes" id="UP001212821"/>
    </source>
</evidence>
<evidence type="ECO:0000313" key="2">
    <source>
        <dbReference type="EMBL" id="WBP87367.1"/>
    </source>
</evidence>
<feature type="domain" description="DUF397" evidence="1">
    <location>
        <begin position="4"/>
        <end position="58"/>
    </location>
</feature>
<dbReference type="Pfam" id="PF04149">
    <property type="entry name" value="DUF397"/>
    <property type="match status" value="1"/>
</dbReference>
<protein>
    <submittedName>
        <fullName evidence="2">DUF397 domain-containing protein</fullName>
    </submittedName>
</protein>
<sequence length="66" mass="7296">MSHLVWQKSSYSDAEGADNCLELAQGERDLRYVRESDDPSVIVTTSPPTLRAFLLGAKAGEFDHLT</sequence>
<keyword evidence="3" id="KW-1185">Reference proteome</keyword>
<dbReference type="RefSeq" id="WP_270144738.1">
    <property type="nucleotide sequence ID" value="NZ_CP115450.1"/>
</dbReference>
<dbReference type="EMBL" id="CP115450">
    <property type="protein sequence ID" value="WBP87367.1"/>
    <property type="molecule type" value="Genomic_DNA"/>
</dbReference>
<proteinExistence type="predicted"/>
<reference evidence="3" key="1">
    <citation type="submission" date="2022-12" db="EMBL/GenBank/DDBJ databases">
        <authorList>
            <person name="Mo P."/>
        </authorList>
    </citation>
    <scope>NUCLEOTIDE SEQUENCE [LARGE SCALE GENOMIC DNA]</scope>
    <source>
        <strain evidence="3">HUAS 3-15</strain>
    </source>
</reference>
<evidence type="ECO:0000259" key="1">
    <source>
        <dbReference type="Pfam" id="PF04149"/>
    </source>
</evidence>
<organism evidence="2 3">
    <name type="scientific">Kitasatospora cathayae</name>
    <dbReference type="NCBI Taxonomy" id="3004092"/>
    <lineage>
        <taxon>Bacteria</taxon>
        <taxon>Bacillati</taxon>
        <taxon>Actinomycetota</taxon>
        <taxon>Actinomycetes</taxon>
        <taxon>Kitasatosporales</taxon>
        <taxon>Streptomycetaceae</taxon>
        <taxon>Kitasatospora</taxon>
    </lineage>
</organism>
<dbReference type="InterPro" id="IPR007278">
    <property type="entry name" value="DUF397"/>
</dbReference>